<dbReference type="GO" id="GO:0006457">
    <property type="term" value="P:protein folding"/>
    <property type="evidence" value="ECO:0007669"/>
    <property type="project" value="TreeGrafter"/>
</dbReference>
<dbReference type="GO" id="GO:0005739">
    <property type="term" value="C:mitochondrion"/>
    <property type="evidence" value="ECO:0007669"/>
    <property type="project" value="TreeGrafter"/>
</dbReference>
<proteinExistence type="predicted"/>
<evidence type="ECO:0000313" key="7">
    <source>
        <dbReference type="EMBL" id="CAL1686308.1"/>
    </source>
</evidence>
<dbReference type="InterPro" id="IPR024158">
    <property type="entry name" value="Mt_import_TIM15"/>
</dbReference>
<dbReference type="GO" id="GO:0030150">
    <property type="term" value="P:protein import into mitochondrial matrix"/>
    <property type="evidence" value="ECO:0007669"/>
    <property type="project" value="TreeGrafter"/>
</dbReference>
<dbReference type="GO" id="GO:0051087">
    <property type="term" value="F:protein-folding chaperone binding"/>
    <property type="evidence" value="ECO:0007669"/>
    <property type="project" value="TreeGrafter"/>
</dbReference>
<keyword evidence="2 4" id="KW-0863">Zinc-finger</keyword>
<keyword evidence="1" id="KW-0479">Metal-binding</keyword>
<dbReference type="PANTHER" id="PTHR20922:SF13">
    <property type="entry name" value="DNL-TYPE ZINC FINGER PROTEIN"/>
    <property type="match status" value="1"/>
</dbReference>
<name>A0AAV2P3V6_9HYME</name>
<keyword evidence="8" id="KW-1185">Reference proteome</keyword>
<dbReference type="PROSITE" id="PS51501">
    <property type="entry name" value="ZF_DNL"/>
    <property type="match status" value="1"/>
</dbReference>
<feature type="domain" description="DNL-type" evidence="6">
    <location>
        <begin position="56"/>
        <end position="153"/>
    </location>
</feature>
<accession>A0AAV2P3V6</accession>
<keyword evidence="3" id="KW-0862">Zinc</keyword>
<evidence type="ECO:0000256" key="5">
    <source>
        <dbReference type="SAM" id="MobiDB-lite"/>
    </source>
</evidence>
<dbReference type="AlphaFoldDB" id="A0AAV2P3V6"/>
<dbReference type="GO" id="GO:0008270">
    <property type="term" value="F:zinc ion binding"/>
    <property type="evidence" value="ECO:0007669"/>
    <property type="project" value="UniProtKB-KW"/>
</dbReference>
<reference evidence="7" key="1">
    <citation type="submission" date="2024-04" db="EMBL/GenBank/DDBJ databases">
        <authorList>
            <consortium name="Molecular Ecology Group"/>
        </authorList>
    </citation>
    <scope>NUCLEOTIDE SEQUENCE</scope>
</reference>
<evidence type="ECO:0000313" key="8">
    <source>
        <dbReference type="Proteomes" id="UP001497644"/>
    </source>
</evidence>
<sequence>MFSIRRALHFAARLTCNRHSAYHRRVPIVCKTDIGAFRSQCRLLHEDDGGRKELGKLEGKLKLMFTCKKCSTRNTRLISKLAYNKGVVIVRCNGCKNNHLIADNLGWFPEISTRTNIEKIMALKGETVRRIADDKEGYFEAVANEEFKLHQKNVSDIKDSNESDDKIEKIEATKDKES</sequence>
<dbReference type="EMBL" id="OZ034829">
    <property type="protein sequence ID" value="CAL1686308.1"/>
    <property type="molecule type" value="Genomic_DNA"/>
</dbReference>
<organism evidence="7 8">
    <name type="scientific">Lasius platythorax</name>
    <dbReference type="NCBI Taxonomy" id="488582"/>
    <lineage>
        <taxon>Eukaryota</taxon>
        <taxon>Metazoa</taxon>
        <taxon>Ecdysozoa</taxon>
        <taxon>Arthropoda</taxon>
        <taxon>Hexapoda</taxon>
        <taxon>Insecta</taxon>
        <taxon>Pterygota</taxon>
        <taxon>Neoptera</taxon>
        <taxon>Endopterygota</taxon>
        <taxon>Hymenoptera</taxon>
        <taxon>Apocrita</taxon>
        <taxon>Aculeata</taxon>
        <taxon>Formicoidea</taxon>
        <taxon>Formicidae</taxon>
        <taxon>Formicinae</taxon>
        <taxon>Lasius</taxon>
        <taxon>Lasius</taxon>
    </lineage>
</organism>
<dbReference type="GO" id="GO:0050821">
    <property type="term" value="P:protein stabilization"/>
    <property type="evidence" value="ECO:0007669"/>
    <property type="project" value="TreeGrafter"/>
</dbReference>
<dbReference type="PANTHER" id="PTHR20922">
    <property type="entry name" value="DNL-TYPE ZINC FINGER PROTEIN"/>
    <property type="match status" value="1"/>
</dbReference>
<evidence type="ECO:0000256" key="4">
    <source>
        <dbReference type="PROSITE-ProRule" id="PRU00834"/>
    </source>
</evidence>
<protein>
    <recommendedName>
        <fullName evidence="6">DNL-type domain-containing protein</fullName>
    </recommendedName>
</protein>
<feature type="region of interest" description="Disordered" evidence="5">
    <location>
        <begin position="154"/>
        <end position="178"/>
    </location>
</feature>
<evidence type="ECO:0000259" key="6">
    <source>
        <dbReference type="PROSITE" id="PS51501"/>
    </source>
</evidence>
<dbReference type="InterPro" id="IPR007853">
    <property type="entry name" value="Znf_DNL-typ"/>
</dbReference>
<evidence type="ECO:0000256" key="3">
    <source>
        <dbReference type="ARBA" id="ARBA00022833"/>
    </source>
</evidence>
<dbReference type="Pfam" id="PF05180">
    <property type="entry name" value="zf-DNL"/>
    <property type="match status" value="1"/>
</dbReference>
<evidence type="ECO:0000256" key="1">
    <source>
        <dbReference type="ARBA" id="ARBA00022723"/>
    </source>
</evidence>
<dbReference type="Proteomes" id="UP001497644">
    <property type="component" value="Chromosome 6"/>
</dbReference>
<gene>
    <name evidence="7" type="ORF">LPLAT_LOCUS11638</name>
</gene>
<evidence type="ECO:0000256" key="2">
    <source>
        <dbReference type="ARBA" id="ARBA00022771"/>
    </source>
</evidence>